<feature type="transmembrane region" description="Helical" evidence="7">
    <location>
        <begin position="102"/>
        <end position="127"/>
    </location>
</feature>
<keyword evidence="9" id="KW-1185">Reference proteome</keyword>
<dbReference type="Pfam" id="PF00953">
    <property type="entry name" value="Glycos_transf_4"/>
    <property type="match status" value="1"/>
</dbReference>
<evidence type="ECO:0000256" key="4">
    <source>
        <dbReference type="ARBA" id="ARBA00022692"/>
    </source>
</evidence>
<feature type="transmembrane region" description="Helical" evidence="7">
    <location>
        <begin position="72"/>
        <end position="90"/>
    </location>
</feature>
<evidence type="ECO:0000313" key="8">
    <source>
        <dbReference type="EMBL" id="MBM5461588.1"/>
    </source>
</evidence>
<protein>
    <submittedName>
        <fullName evidence="8">Glycosyltransferase family 4 protein</fullName>
    </submittedName>
</protein>
<keyword evidence="5 7" id="KW-1133">Transmembrane helix</keyword>
<feature type="transmembrane region" description="Helical" evidence="7">
    <location>
        <begin position="212"/>
        <end position="230"/>
    </location>
</feature>
<dbReference type="EMBL" id="JACOPV010000038">
    <property type="protein sequence ID" value="MBM5461588.1"/>
    <property type="molecule type" value="Genomic_DNA"/>
</dbReference>
<comment type="subcellular location">
    <subcellularLocation>
        <location evidence="1">Cell membrane</location>
        <topology evidence="1">Multi-pass membrane protein</topology>
    </subcellularLocation>
</comment>
<evidence type="ECO:0000256" key="6">
    <source>
        <dbReference type="ARBA" id="ARBA00023136"/>
    </source>
</evidence>
<dbReference type="CDD" id="cd06854">
    <property type="entry name" value="GT_WbpL_WbcO_like"/>
    <property type="match status" value="1"/>
</dbReference>
<keyword evidence="6 7" id="KW-0472">Membrane</keyword>
<dbReference type="Proteomes" id="UP000745663">
    <property type="component" value="Unassembled WGS sequence"/>
</dbReference>
<evidence type="ECO:0000256" key="5">
    <source>
        <dbReference type="ARBA" id="ARBA00022989"/>
    </source>
</evidence>
<proteinExistence type="predicted"/>
<evidence type="ECO:0000313" key="9">
    <source>
        <dbReference type="Proteomes" id="UP000745663"/>
    </source>
</evidence>
<sequence length="342" mass="37524">MSHWWLIPAGCCASFVLTGLLRKYALARQLIDVPNTRSSHTVATPRGGGGAIVFTFLVALMILFQMELISTGSFSALGGAGALVALVGFIDDHGHIAARWRLAGHFLAGIWVLFWVGGMPVLSLFGFILESGWITTTLALFYLVWVLNLYNFMDGIDGLASVEAICACLGICVLYWVTGHGDLVWPPLLLAVSVTGFLIWNFPPAKIFMGDAGSGFLGIVLGVFSLQAAWASPDFFWAWLILLGVFIVDSTFTLIRRLARGEKIYQAHRSHAYQFAARQFGHHLPVTLAVGAINLFWLVPLAFCVVRFRMDGAMVLCIAYAPLLVLALKFHAGERERQADFR</sequence>
<keyword evidence="4 7" id="KW-0812">Transmembrane</keyword>
<accession>A0ABS2C8C0</accession>
<reference evidence="8 9" key="1">
    <citation type="submission" date="2020-08" db="EMBL/GenBank/DDBJ databases">
        <title>Description of novel Pseudomonas species.</title>
        <authorList>
            <person name="Duman M."/>
            <person name="Mulet M."/>
            <person name="Altun S."/>
            <person name="Saticioglu I.B."/>
            <person name="Lalucat J."/>
            <person name="Garcia-Valdes E."/>
        </authorList>
    </citation>
    <scope>NUCLEOTIDE SEQUENCE [LARGE SCALE GENOMIC DNA]</scope>
    <source>
        <strain evidence="8 9">P66</strain>
    </source>
</reference>
<dbReference type="InterPro" id="IPR000715">
    <property type="entry name" value="Glycosyl_transferase_4"/>
</dbReference>
<evidence type="ECO:0000256" key="2">
    <source>
        <dbReference type="ARBA" id="ARBA00022475"/>
    </source>
</evidence>
<keyword evidence="2" id="KW-1003">Cell membrane</keyword>
<feature type="transmembrane region" description="Helical" evidence="7">
    <location>
        <begin position="280"/>
        <end position="300"/>
    </location>
</feature>
<feature type="transmembrane region" description="Helical" evidence="7">
    <location>
        <begin position="133"/>
        <end position="152"/>
    </location>
</feature>
<dbReference type="RefSeq" id="WP_203585816.1">
    <property type="nucleotide sequence ID" value="NZ_JACOPV010000038.1"/>
</dbReference>
<dbReference type="PANTHER" id="PTHR22926:SF3">
    <property type="entry name" value="UNDECAPRENYL-PHOSPHATE ALPHA-N-ACETYLGLUCOSAMINYL 1-PHOSPHATE TRANSFERASE"/>
    <property type="match status" value="1"/>
</dbReference>
<feature type="transmembrane region" description="Helical" evidence="7">
    <location>
        <begin position="312"/>
        <end position="332"/>
    </location>
</feature>
<feature type="transmembrane region" description="Helical" evidence="7">
    <location>
        <begin position="6"/>
        <end position="26"/>
    </location>
</feature>
<feature type="transmembrane region" description="Helical" evidence="7">
    <location>
        <begin position="236"/>
        <end position="259"/>
    </location>
</feature>
<feature type="transmembrane region" description="Helical" evidence="7">
    <location>
        <begin position="47"/>
        <end position="66"/>
    </location>
</feature>
<evidence type="ECO:0000256" key="7">
    <source>
        <dbReference type="SAM" id="Phobius"/>
    </source>
</evidence>
<keyword evidence="3" id="KW-0808">Transferase</keyword>
<organism evidence="8 9">
    <name type="scientific">Pseudomonas arcuscaelestis</name>
    <dbReference type="NCBI Taxonomy" id="2710591"/>
    <lineage>
        <taxon>Bacteria</taxon>
        <taxon>Pseudomonadati</taxon>
        <taxon>Pseudomonadota</taxon>
        <taxon>Gammaproteobacteria</taxon>
        <taxon>Pseudomonadales</taxon>
        <taxon>Pseudomonadaceae</taxon>
        <taxon>Pseudomonas</taxon>
    </lineage>
</organism>
<evidence type="ECO:0000256" key="1">
    <source>
        <dbReference type="ARBA" id="ARBA00004651"/>
    </source>
</evidence>
<evidence type="ECO:0000256" key="3">
    <source>
        <dbReference type="ARBA" id="ARBA00022679"/>
    </source>
</evidence>
<name>A0ABS2C8C0_9PSED</name>
<feature type="transmembrane region" description="Helical" evidence="7">
    <location>
        <begin position="159"/>
        <end position="177"/>
    </location>
</feature>
<feature type="transmembrane region" description="Helical" evidence="7">
    <location>
        <begin position="183"/>
        <end position="200"/>
    </location>
</feature>
<comment type="caution">
    <text evidence="8">The sequence shown here is derived from an EMBL/GenBank/DDBJ whole genome shotgun (WGS) entry which is preliminary data.</text>
</comment>
<dbReference type="PANTHER" id="PTHR22926">
    <property type="entry name" value="PHOSPHO-N-ACETYLMURAMOYL-PENTAPEPTIDE-TRANSFERASE"/>
    <property type="match status" value="1"/>
</dbReference>
<gene>
    <name evidence="8" type="ORF">H8F21_28975</name>
</gene>